<sequence>MPQLTVEQFAKLFDHTLLKADARRAGFEQLCAEAREHGFAMVAINPGPVALCRELLAGSDVRVGAAIAFPLGQNTVAQKVAETAASIDDGAQEIDYVVNQTALKDGDLALVEREMREIVELCRARGVLSKVIFENCYLTDDEKRSLAGIAKDVEPDFIKTSTGFGTGGATFADVELMRSAVGDKVQIKAAGGLRTLDDVLRYLDLGVTRVGSSASIAILSEYRTMVGAR</sequence>
<name>A0ABW4RWG4_9ACTN</name>
<dbReference type="HAMAP" id="MF_00114">
    <property type="entry name" value="DeoC_type1"/>
    <property type="match status" value="1"/>
</dbReference>
<keyword evidence="3 6" id="KW-0456">Lyase</keyword>
<keyword evidence="8" id="KW-1185">Reference proteome</keyword>
<dbReference type="InterPro" id="IPR028581">
    <property type="entry name" value="DeoC_typeI"/>
</dbReference>
<dbReference type="GO" id="GO:0004139">
    <property type="term" value="F:deoxyribose-phosphate aldolase activity"/>
    <property type="evidence" value="ECO:0007669"/>
    <property type="project" value="UniProtKB-EC"/>
</dbReference>
<accession>A0ABW4RWG4</accession>
<reference evidence="8" key="1">
    <citation type="journal article" date="2019" name="Int. J. Syst. Evol. Microbiol.">
        <title>The Global Catalogue of Microorganisms (GCM) 10K type strain sequencing project: providing services to taxonomists for standard genome sequencing and annotation.</title>
        <authorList>
            <consortium name="The Broad Institute Genomics Platform"/>
            <consortium name="The Broad Institute Genome Sequencing Center for Infectious Disease"/>
            <person name="Wu L."/>
            <person name="Ma J."/>
        </authorList>
    </citation>
    <scope>NUCLEOTIDE SEQUENCE [LARGE SCALE GENOMIC DNA]</scope>
    <source>
        <strain evidence="8">CAIM 431</strain>
    </source>
</reference>
<feature type="active site" description="Proton donor/acceptor" evidence="6">
    <location>
        <position position="95"/>
    </location>
</feature>
<proteinExistence type="inferred from homology"/>
<dbReference type="InterPro" id="IPR011343">
    <property type="entry name" value="DeoC"/>
</dbReference>
<evidence type="ECO:0000256" key="4">
    <source>
        <dbReference type="ARBA" id="ARBA00023270"/>
    </source>
</evidence>
<dbReference type="InterPro" id="IPR002915">
    <property type="entry name" value="DeoC/FbaB/LacD_aldolase"/>
</dbReference>
<dbReference type="Gene3D" id="3.20.20.70">
    <property type="entry name" value="Aldolase class I"/>
    <property type="match status" value="1"/>
</dbReference>
<evidence type="ECO:0000256" key="5">
    <source>
        <dbReference type="ARBA" id="ARBA00048791"/>
    </source>
</evidence>
<dbReference type="PANTHER" id="PTHR10889:SF1">
    <property type="entry name" value="DEOXYRIBOSE-PHOSPHATE ALDOLASE"/>
    <property type="match status" value="1"/>
</dbReference>
<evidence type="ECO:0000256" key="2">
    <source>
        <dbReference type="ARBA" id="ARBA00022490"/>
    </source>
</evidence>
<dbReference type="EMBL" id="JBHUFZ010000023">
    <property type="protein sequence ID" value="MFD1890566.1"/>
    <property type="molecule type" value="Genomic_DNA"/>
</dbReference>
<dbReference type="RefSeq" id="WP_343873744.1">
    <property type="nucleotide sequence ID" value="NZ_BAAAIX010000020.1"/>
</dbReference>
<comment type="similarity">
    <text evidence="1 6">Belongs to the DeoC/FbaB aldolase family. DeoC type 1 subfamily.</text>
</comment>
<evidence type="ECO:0000256" key="3">
    <source>
        <dbReference type="ARBA" id="ARBA00023239"/>
    </source>
</evidence>
<organism evidence="7 8">
    <name type="scientific">Luteococcus peritonei</name>
    <dbReference type="NCBI Taxonomy" id="88874"/>
    <lineage>
        <taxon>Bacteria</taxon>
        <taxon>Bacillati</taxon>
        <taxon>Actinomycetota</taxon>
        <taxon>Actinomycetes</taxon>
        <taxon>Propionibacteriales</taxon>
        <taxon>Propionibacteriaceae</taxon>
        <taxon>Luteococcus</taxon>
    </lineage>
</organism>
<dbReference type="NCBIfam" id="TIGR00126">
    <property type="entry name" value="deoC"/>
    <property type="match status" value="1"/>
</dbReference>
<dbReference type="Proteomes" id="UP001597326">
    <property type="component" value="Unassembled WGS sequence"/>
</dbReference>
<protein>
    <recommendedName>
        <fullName evidence="6">Deoxyribose-phosphate aldolase</fullName>
        <shortName evidence="6">DERA</shortName>
        <ecNumber evidence="6">4.1.2.4</ecNumber>
    </recommendedName>
    <alternativeName>
        <fullName evidence="6">2-deoxy-D-ribose 5-phosphate aldolase</fullName>
    </alternativeName>
    <alternativeName>
        <fullName evidence="6">Phosphodeoxyriboaldolase</fullName>
        <shortName evidence="6">Deoxyriboaldolase</shortName>
    </alternativeName>
</protein>
<dbReference type="PANTHER" id="PTHR10889">
    <property type="entry name" value="DEOXYRIBOSE-PHOSPHATE ALDOLASE"/>
    <property type="match status" value="1"/>
</dbReference>
<evidence type="ECO:0000313" key="8">
    <source>
        <dbReference type="Proteomes" id="UP001597326"/>
    </source>
</evidence>
<keyword evidence="2 6" id="KW-0963">Cytoplasm</keyword>
<keyword evidence="4 6" id="KW-0704">Schiff base</keyword>
<evidence type="ECO:0000256" key="6">
    <source>
        <dbReference type="HAMAP-Rule" id="MF_00114"/>
    </source>
</evidence>
<feature type="active site" description="Proton donor/acceptor" evidence="6">
    <location>
        <position position="188"/>
    </location>
</feature>
<comment type="subcellular location">
    <subcellularLocation>
        <location evidence="6">Cytoplasm</location>
    </subcellularLocation>
</comment>
<dbReference type="PIRSF" id="PIRSF001357">
    <property type="entry name" value="DeoC"/>
    <property type="match status" value="1"/>
</dbReference>
<comment type="caution">
    <text evidence="7">The sequence shown here is derived from an EMBL/GenBank/DDBJ whole genome shotgun (WGS) entry which is preliminary data.</text>
</comment>
<dbReference type="InterPro" id="IPR013785">
    <property type="entry name" value="Aldolase_TIM"/>
</dbReference>
<comment type="pathway">
    <text evidence="6">Carbohydrate degradation; 2-deoxy-D-ribose 1-phosphate degradation; D-glyceraldehyde 3-phosphate and acetaldehyde from 2-deoxy-alpha-D-ribose 1-phosphate: step 2/2.</text>
</comment>
<dbReference type="Pfam" id="PF01791">
    <property type="entry name" value="DeoC"/>
    <property type="match status" value="1"/>
</dbReference>
<comment type="function">
    <text evidence="6">Catalyzes a reversible aldol reaction between acetaldehyde and D-glyceraldehyde 3-phosphate to generate 2-deoxy-D-ribose 5-phosphate.</text>
</comment>
<evidence type="ECO:0000256" key="1">
    <source>
        <dbReference type="ARBA" id="ARBA00010936"/>
    </source>
</evidence>
<dbReference type="EC" id="4.1.2.4" evidence="6"/>
<dbReference type="SMART" id="SM01133">
    <property type="entry name" value="DeoC"/>
    <property type="match status" value="1"/>
</dbReference>
<dbReference type="SUPFAM" id="SSF51569">
    <property type="entry name" value="Aldolase"/>
    <property type="match status" value="1"/>
</dbReference>
<dbReference type="CDD" id="cd00959">
    <property type="entry name" value="DeoC"/>
    <property type="match status" value="1"/>
</dbReference>
<evidence type="ECO:0000313" key="7">
    <source>
        <dbReference type="EMBL" id="MFD1890566.1"/>
    </source>
</evidence>
<feature type="active site" description="Schiff-base intermediate with acetaldehyde" evidence="6">
    <location>
        <position position="159"/>
    </location>
</feature>
<gene>
    <name evidence="6 7" type="primary">deoC</name>
    <name evidence="7" type="ORF">ACFSCS_10310</name>
</gene>
<comment type="catalytic activity">
    <reaction evidence="5 6">
        <text>2-deoxy-D-ribose 5-phosphate = D-glyceraldehyde 3-phosphate + acetaldehyde</text>
        <dbReference type="Rhea" id="RHEA:12821"/>
        <dbReference type="ChEBI" id="CHEBI:15343"/>
        <dbReference type="ChEBI" id="CHEBI:59776"/>
        <dbReference type="ChEBI" id="CHEBI:62877"/>
        <dbReference type="EC" id="4.1.2.4"/>
    </reaction>
</comment>